<name>A0A8I0T4I4_9GAMM</name>
<evidence type="ECO:0000313" key="2">
    <source>
        <dbReference type="EMBL" id="MBE0346233.1"/>
    </source>
</evidence>
<keyword evidence="3" id="KW-1185">Reference proteome</keyword>
<keyword evidence="1" id="KW-0812">Transmembrane</keyword>
<comment type="caution">
    <text evidence="2">The sequence shown here is derived from an EMBL/GenBank/DDBJ whole genome shotgun (WGS) entry which is preliminary data.</text>
</comment>
<evidence type="ECO:0000313" key="3">
    <source>
        <dbReference type="Proteomes" id="UP000660708"/>
    </source>
</evidence>
<protein>
    <submittedName>
        <fullName evidence="2">Uncharacterized protein</fullName>
    </submittedName>
</protein>
<accession>A0A8I0T4I4</accession>
<proteinExistence type="predicted"/>
<sequence>MDRYTVYDGLRGWLLIIITCNHLYGNFIPQITRAPLGLVSAAEGFVFLSGFIAYLVYSRYSEDSAKLKTKIWRRCWTIYSFHILAITLTFTLVGIFPIYVSQWSGFFNAANWFVSPTQSYFLALLLLEQPGYHDILVLYLVPMILLPFAIRAIKRGNATRVAAITVFIWLMSQFVTMQWFTPLLELLGLDVSTNVSYFNPFSWQIYFYMGVLLSYLKYDKNIKFSFPLGIKVFLLSLLGTIVVIKHTAPELMQPYVYGSGSASLVYQFNLLLVIYLFMLLMRSVPFVFTLKYPVFLGQHALPVFSFHTIVIYFLQPFSQPYTLAYWYWDLLTCLFFLALLALPAKMDQIWQASNLRNQFIQWYRLPS</sequence>
<feature type="transmembrane region" description="Helical" evidence="1">
    <location>
        <begin position="37"/>
        <end position="57"/>
    </location>
</feature>
<dbReference type="InterPro" id="IPR014550">
    <property type="entry name" value="UCP028704_OpgC"/>
</dbReference>
<feature type="transmembrane region" description="Helical" evidence="1">
    <location>
        <begin position="264"/>
        <end position="281"/>
    </location>
</feature>
<dbReference type="AlphaFoldDB" id="A0A8I0T4I4"/>
<dbReference type="Proteomes" id="UP000660708">
    <property type="component" value="Unassembled WGS sequence"/>
</dbReference>
<dbReference type="PANTHER" id="PTHR38592:SF3">
    <property type="entry name" value="BLL4819 PROTEIN"/>
    <property type="match status" value="1"/>
</dbReference>
<feature type="transmembrane region" description="Helical" evidence="1">
    <location>
        <begin position="293"/>
        <end position="313"/>
    </location>
</feature>
<reference evidence="2 3" key="1">
    <citation type="submission" date="2015-06" db="EMBL/GenBank/DDBJ databases">
        <title>Genome sequence of Pseudoalteromonas peptidolytica.</title>
        <authorList>
            <person name="Xie B.-B."/>
            <person name="Rong J.-C."/>
            <person name="Qin Q.-L."/>
            <person name="Zhang Y.-Z."/>
        </authorList>
    </citation>
    <scope>NUCLEOTIDE SEQUENCE [LARGE SCALE GENOMIC DNA]</scope>
    <source>
        <strain evidence="2 3">F12-50-A1</strain>
    </source>
</reference>
<feature type="transmembrane region" description="Helical" evidence="1">
    <location>
        <begin position="201"/>
        <end position="218"/>
    </location>
</feature>
<feature type="transmembrane region" description="Helical" evidence="1">
    <location>
        <begin position="131"/>
        <end position="149"/>
    </location>
</feature>
<feature type="transmembrane region" description="Helical" evidence="1">
    <location>
        <begin position="225"/>
        <end position="244"/>
    </location>
</feature>
<dbReference type="EMBL" id="AQHF01000020">
    <property type="protein sequence ID" value="MBE0346233.1"/>
    <property type="molecule type" value="Genomic_DNA"/>
</dbReference>
<evidence type="ECO:0000256" key="1">
    <source>
        <dbReference type="SAM" id="Phobius"/>
    </source>
</evidence>
<keyword evidence="1" id="KW-1133">Transmembrane helix</keyword>
<feature type="transmembrane region" description="Helical" evidence="1">
    <location>
        <begin position="78"/>
        <end position="100"/>
    </location>
</feature>
<feature type="transmembrane region" description="Helical" evidence="1">
    <location>
        <begin position="325"/>
        <end position="344"/>
    </location>
</feature>
<dbReference type="RefSeq" id="WP_147389895.1">
    <property type="nucleotide sequence ID" value="NZ_AQHF01000020.1"/>
</dbReference>
<feature type="transmembrane region" description="Helical" evidence="1">
    <location>
        <begin position="12"/>
        <end position="31"/>
    </location>
</feature>
<gene>
    <name evidence="2" type="ORF">PPEP_a1294</name>
</gene>
<dbReference type="Pfam" id="PF10129">
    <property type="entry name" value="OpgC_C"/>
    <property type="match status" value="1"/>
</dbReference>
<organism evidence="2 3">
    <name type="scientific">Pseudoalteromonas peptidolytica F12-50-A1</name>
    <dbReference type="NCBI Taxonomy" id="1315280"/>
    <lineage>
        <taxon>Bacteria</taxon>
        <taxon>Pseudomonadati</taxon>
        <taxon>Pseudomonadota</taxon>
        <taxon>Gammaproteobacteria</taxon>
        <taxon>Alteromonadales</taxon>
        <taxon>Pseudoalteromonadaceae</taxon>
        <taxon>Pseudoalteromonas</taxon>
    </lineage>
</organism>
<feature type="transmembrane region" description="Helical" evidence="1">
    <location>
        <begin position="161"/>
        <end position="181"/>
    </location>
</feature>
<keyword evidence="1" id="KW-0472">Membrane</keyword>
<dbReference type="PANTHER" id="PTHR38592">
    <property type="entry name" value="BLL4819 PROTEIN"/>
    <property type="match status" value="1"/>
</dbReference>